<comment type="caution">
    <text evidence="11">Lacks conserved residue(s) required for the propagation of feature annotation.</text>
</comment>
<reference evidence="14" key="1">
    <citation type="submission" date="2022-11" db="EMBL/GenBank/DDBJ databases">
        <title>Chromosome-level genome of Pogonophryne albipinna.</title>
        <authorList>
            <person name="Jo E."/>
        </authorList>
    </citation>
    <scope>NUCLEOTIDE SEQUENCE</scope>
    <source>
        <strain evidence="14">SGF0006</strain>
        <tissue evidence="14">Muscle</tissue>
    </source>
</reference>
<keyword evidence="15" id="KW-1185">Reference proteome</keyword>
<evidence type="ECO:0000256" key="11">
    <source>
        <dbReference type="PROSITE-ProRule" id="PRU00076"/>
    </source>
</evidence>
<dbReference type="InterPro" id="IPR001881">
    <property type="entry name" value="EGF-like_Ca-bd_dom"/>
</dbReference>
<evidence type="ECO:0000256" key="10">
    <source>
        <dbReference type="ARBA" id="ARBA00023180"/>
    </source>
</evidence>
<keyword evidence="3" id="KW-0812">Transmembrane</keyword>
<keyword evidence="5" id="KW-0677">Repeat</keyword>
<dbReference type="PROSITE" id="PS50213">
    <property type="entry name" value="FAS1"/>
    <property type="match status" value="2"/>
</dbReference>
<dbReference type="PROSITE" id="PS00022">
    <property type="entry name" value="EGF_1"/>
    <property type="match status" value="2"/>
</dbReference>
<dbReference type="FunFam" id="2.30.180.10:FF:000017">
    <property type="entry name" value="Stabilin 2"/>
    <property type="match status" value="1"/>
</dbReference>
<keyword evidence="4" id="KW-0732">Signal</keyword>
<keyword evidence="10" id="KW-0325">Glycoprotein</keyword>
<evidence type="ECO:0000256" key="1">
    <source>
        <dbReference type="ARBA" id="ARBA00004479"/>
    </source>
</evidence>
<dbReference type="SMART" id="SM00554">
    <property type="entry name" value="FAS1"/>
    <property type="match status" value="2"/>
</dbReference>
<feature type="domain" description="EGF-like" evidence="12">
    <location>
        <begin position="814"/>
        <end position="856"/>
    </location>
</feature>
<keyword evidence="7" id="KW-0472">Membrane</keyword>
<dbReference type="GO" id="GO:0005509">
    <property type="term" value="F:calcium ion binding"/>
    <property type="evidence" value="ECO:0007669"/>
    <property type="project" value="InterPro"/>
</dbReference>
<proteinExistence type="predicted"/>
<evidence type="ECO:0000313" key="15">
    <source>
        <dbReference type="Proteomes" id="UP001219934"/>
    </source>
</evidence>
<dbReference type="EMBL" id="JAPTMU010000346">
    <property type="protein sequence ID" value="KAJ4919075.1"/>
    <property type="molecule type" value="Genomic_DNA"/>
</dbReference>
<dbReference type="PANTHER" id="PTHR24038">
    <property type="entry name" value="STABILIN"/>
    <property type="match status" value="1"/>
</dbReference>
<dbReference type="InterPro" id="IPR024731">
    <property type="entry name" value="NELL2-like_EGF"/>
</dbReference>
<evidence type="ECO:0000256" key="4">
    <source>
        <dbReference type="ARBA" id="ARBA00022729"/>
    </source>
</evidence>
<dbReference type="SMART" id="SM00181">
    <property type="entry name" value="EGF"/>
    <property type="match status" value="10"/>
</dbReference>
<protein>
    <recommendedName>
        <fullName evidence="16">Stabilin 2</fullName>
    </recommendedName>
</protein>
<dbReference type="InterPro" id="IPR036378">
    <property type="entry name" value="FAS1_dom_sf"/>
</dbReference>
<dbReference type="Pfam" id="PF12947">
    <property type="entry name" value="EGF_3"/>
    <property type="match status" value="2"/>
</dbReference>
<evidence type="ECO:0000256" key="2">
    <source>
        <dbReference type="ARBA" id="ARBA00022536"/>
    </source>
</evidence>
<dbReference type="Gene3D" id="2.10.25.10">
    <property type="entry name" value="Laminin"/>
    <property type="match status" value="5"/>
</dbReference>
<comment type="caution">
    <text evidence="14">The sequence shown here is derived from an EMBL/GenBank/DDBJ whole genome shotgun (WGS) entry which is preliminary data.</text>
</comment>
<dbReference type="InterPro" id="IPR000782">
    <property type="entry name" value="FAS1_domain"/>
</dbReference>
<dbReference type="Gene3D" id="2.30.180.10">
    <property type="entry name" value="FAS1 domain"/>
    <property type="match status" value="2"/>
</dbReference>
<dbReference type="GO" id="GO:0016020">
    <property type="term" value="C:membrane"/>
    <property type="evidence" value="ECO:0007669"/>
    <property type="project" value="UniProtKB-SubCell"/>
</dbReference>
<comment type="subcellular location">
    <subcellularLocation>
        <location evidence="1">Membrane</location>
        <topology evidence="1">Single-pass type I membrane protein</topology>
    </subcellularLocation>
</comment>
<keyword evidence="6" id="KW-1133">Transmembrane helix</keyword>
<feature type="domain" description="FAS1" evidence="13">
    <location>
        <begin position="299"/>
        <end position="432"/>
    </location>
</feature>
<evidence type="ECO:0000259" key="13">
    <source>
        <dbReference type="PROSITE" id="PS50213"/>
    </source>
</evidence>
<evidence type="ECO:0000256" key="7">
    <source>
        <dbReference type="ARBA" id="ARBA00023136"/>
    </source>
</evidence>
<evidence type="ECO:0000313" key="14">
    <source>
        <dbReference type="EMBL" id="KAJ4919075.1"/>
    </source>
</evidence>
<dbReference type="PROSITE" id="PS50026">
    <property type="entry name" value="EGF_3"/>
    <property type="match status" value="6"/>
</dbReference>
<dbReference type="GO" id="GO:0030855">
    <property type="term" value="P:epithelial cell differentiation"/>
    <property type="evidence" value="ECO:0007669"/>
    <property type="project" value="UniProtKB-ARBA"/>
</dbReference>
<evidence type="ECO:0000256" key="9">
    <source>
        <dbReference type="ARBA" id="ARBA00023170"/>
    </source>
</evidence>
<evidence type="ECO:0000256" key="6">
    <source>
        <dbReference type="ARBA" id="ARBA00022989"/>
    </source>
</evidence>
<dbReference type="PROSITE" id="PS01186">
    <property type="entry name" value="EGF_2"/>
    <property type="match status" value="5"/>
</dbReference>
<name>A0AAD6A6X1_9TELE</name>
<evidence type="ECO:0000259" key="12">
    <source>
        <dbReference type="PROSITE" id="PS50026"/>
    </source>
</evidence>
<evidence type="ECO:0000256" key="8">
    <source>
        <dbReference type="ARBA" id="ARBA00023157"/>
    </source>
</evidence>
<feature type="disulfide bond" evidence="11">
    <location>
        <begin position="728"/>
        <end position="737"/>
    </location>
</feature>
<dbReference type="InterPro" id="IPR002049">
    <property type="entry name" value="LE_dom"/>
</dbReference>
<dbReference type="SUPFAM" id="SSF57196">
    <property type="entry name" value="EGF/Laminin"/>
    <property type="match status" value="3"/>
</dbReference>
<feature type="domain" description="EGF-like" evidence="12">
    <location>
        <begin position="54"/>
        <end position="94"/>
    </location>
</feature>
<keyword evidence="2 11" id="KW-0245">EGF-like domain</keyword>
<feature type="domain" description="EGF-like" evidence="12">
    <location>
        <begin position="167"/>
        <end position="206"/>
    </location>
</feature>
<evidence type="ECO:0000256" key="3">
    <source>
        <dbReference type="ARBA" id="ARBA00022692"/>
    </source>
</evidence>
<dbReference type="InterPro" id="IPR000742">
    <property type="entry name" value="EGF"/>
</dbReference>
<feature type="domain" description="EGF-like" evidence="12">
    <location>
        <begin position="698"/>
        <end position="738"/>
    </location>
</feature>
<dbReference type="SUPFAM" id="SSF82153">
    <property type="entry name" value="FAS1 domain"/>
    <property type="match status" value="2"/>
</dbReference>
<keyword evidence="8 11" id="KW-1015">Disulfide bond</keyword>
<organism evidence="14 15">
    <name type="scientific">Pogonophryne albipinna</name>
    <dbReference type="NCBI Taxonomy" id="1090488"/>
    <lineage>
        <taxon>Eukaryota</taxon>
        <taxon>Metazoa</taxon>
        <taxon>Chordata</taxon>
        <taxon>Craniata</taxon>
        <taxon>Vertebrata</taxon>
        <taxon>Euteleostomi</taxon>
        <taxon>Actinopterygii</taxon>
        <taxon>Neopterygii</taxon>
        <taxon>Teleostei</taxon>
        <taxon>Neoteleostei</taxon>
        <taxon>Acanthomorphata</taxon>
        <taxon>Eupercaria</taxon>
        <taxon>Perciformes</taxon>
        <taxon>Notothenioidei</taxon>
        <taxon>Pogonophryne</taxon>
    </lineage>
</organism>
<feature type="domain" description="FAS1" evidence="13">
    <location>
        <begin position="444"/>
        <end position="578"/>
    </location>
</feature>
<dbReference type="PROSITE" id="PS01248">
    <property type="entry name" value="EGF_LAM_1"/>
    <property type="match status" value="1"/>
</dbReference>
<evidence type="ECO:0000256" key="5">
    <source>
        <dbReference type="ARBA" id="ARBA00022737"/>
    </source>
</evidence>
<dbReference type="PANTHER" id="PTHR24038:SF0">
    <property type="entry name" value="STABILIN-2"/>
    <property type="match status" value="1"/>
</dbReference>
<dbReference type="Proteomes" id="UP001219934">
    <property type="component" value="Unassembled WGS sequence"/>
</dbReference>
<gene>
    <name evidence="14" type="ORF">JOQ06_007914</name>
</gene>
<evidence type="ECO:0008006" key="16">
    <source>
        <dbReference type="Google" id="ProtNLM"/>
    </source>
</evidence>
<keyword evidence="9" id="KW-0675">Receptor</keyword>
<dbReference type="Pfam" id="PF02469">
    <property type="entry name" value="Fasciclin"/>
    <property type="match status" value="2"/>
</dbReference>
<feature type="non-terminal residue" evidence="14">
    <location>
        <position position="1017"/>
    </location>
</feature>
<feature type="domain" description="EGF-like" evidence="12">
    <location>
        <begin position="251"/>
        <end position="290"/>
    </location>
</feature>
<feature type="domain" description="EGF-like" evidence="12">
    <location>
        <begin position="773"/>
        <end position="813"/>
    </location>
</feature>
<dbReference type="AlphaFoldDB" id="A0AAD6A6X1"/>
<dbReference type="FunFam" id="2.10.25.10:FF:000038">
    <property type="entry name" value="Fibrillin 2"/>
    <property type="match status" value="1"/>
</dbReference>
<dbReference type="SMART" id="SM00179">
    <property type="entry name" value="EGF_CA"/>
    <property type="match status" value="4"/>
</dbReference>
<sequence length="1017" mass="108801">MCPPGFRKTPRSPRQDCTFSVKTASMTLPMPGCSSECYKEVDLKTCCPGFWGPDCQECPEGAERPCSLRGVCSDGMGGNGTCTCQPGFAGTACEDCSTRRFGSTCSSGDGRCTCFSGYKGPSCDQELPECVSLRCPLTSRCMEEALTARLVCQCLPGYQKSGDTCLSVNPCRTQVCHLQASCVPTGPGTHLCACNEGFSGDGRVCMAVDPCQRNQGGCSGETTSCVYDGPGKSHCECLPGFVLRRDGSCSLKDACSPASCHQEATCRTSEPGQVQCTCKQGFVGNGKVCYGNIMQRLSDLNTEPRGQWRGQLSSAMSLLGSLSWSLQNLGPFTLFVPINKGFRGVSVRTLTADRSKAQYLSKMHLVAGVLSFDSLKRTDVFYTVTGKMGEMDTSEGDLQTKIRLHGSRKKAVILQSDVVASNGMIHIINKLMDSVAPTVESNPQENLLKIVSDYGKFDTFKSLLEKVSLASVLDLPGPMTVFAPSSAAFSAMPEGQLDWLSSTEGRWKLLELMRNHIVPSSGLDVFNAVSGPRLASLASQILTINVTDNGQILVDGAAVLEAAVEGKNGRLYVLEGVLTPASIRPVLPHRCDLNETRATKSVCVLKVSLLCFRVCVCPEGVSAVFQSVCVLKGECVSCSNVHLSQCEGGVKTGRSTFGCVFLRSIEGSLSMGVSLGCKPTCNTTVTTRACCKGFYGLDCTSCPGGFQTPCSGHGQCVEGISGNGSCICEQNFGGSRCQFCSSSSRFGPTCDRNGRCKPDSCQPGFTGRFCERRTAPCGLQVHFCHAHADCDFTQGAFRCVCKPGYQGDGITCVEADPCAPPLRGGCSVNAKCVRSAPGAHSCQCLSGWRRDGDDCQPINNCQAPEGGGCHPNASCIYVGPGQATWLLSVLPSPSYRRVSGSDRVVFRRPGYYQCYLHHRIVESLDLTVLCSGDLVSISATFTIVSRPGYYQCYLHHRSVESLDLTVLCSGDLVSVSATFTIVALSLWILPRPGYYQCYLHHHSVESLDLTVLCSGDL</sequence>
<feature type="disulfide bond" evidence="11">
    <location>
        <begin position="84"/>
        <end position="93"/>
    </location>
</feature>
<accession>A0AAD6A6X1</accession>